<reference evidence="4 5" key="1">
    <citation type="submission" date="2022-05" db="EMBL/GenBank/DDBJ databases">
        <authorList>
            <consortium name="Genoscope - CEA"/>
            <person name="William W."/>
        </authorList>
    </citation>
    <scope>NUCLEOTIDE SEQUENCE [LARGE SCALE GENOMIC DNA]</scope>
</reference>
<accession>A0AAU9XPK0</accession>
<feature type="region of interest" description="Disordered" evidence="2">
    <location>
        <begin position="139"/>
        <end position="168"/>
    </location>
</feature>
<keyword evidence="1" id="KW-0175">Coiled coil</keyword>
<protein>
    <recommendedName>
        <fullName evidence="3">Mitochondria-eating protein C-terminal domain-containing protein</fullName>
    </recommendedName>
</protein>
<dbReference type="Pfam" id="PF16026">
    <property type="entry name" value="MIEAP"/>
    <property type="match status" value="1"/>
</dbReference>
<dbReference type="InterPro" id="IPR031981">
    <property type="entry name" value="MIEAP_C"/>
</dbReference>
<comment type="caution">
    <text evidence="4">The sequence shown here is derived from an EMBL/GenBank/DDBJ whole genome shotgun (WGS) entry which is preliminary data.</text>
</comment>
<evidence type="ECO:0000259" key="3">
    <source>
        <dbReference type="Pfam" id="PF16026"/>
    </source>
</evidence>
<dbReference type="AlphaFoldDB" id="A0AAU9XPK0"/>
<feature type="compositionally biased region" description="Low complexity" evidence="2">
    <location>
        <begin position="147"/>
        <end position="156"/>
    </location>
</feature>
<feature type="domain" description="Mitochondria-eating protein C-terminal" evidence="3">
    <location>
        <begin position="480"/>
        <end position="581"/>
    </location>
</feature>
<sequence>MSGAREKFEDSGEMSDCQLKFLRSLSIVLNDYQNVLPTLPEMCERMITAQTNVPKEPHDKSNFDLFREDEISVLEKRKQGDLVKHLNEELAKKDERISELLSHYKTQKECYKSSNDKYIAEIKAMEDELKESQERISWLESKRNSSERMSTMTSETPLNGKPTSNVSVSTMTDIEGKEDSERFEEMERKYQEMTLKRNEELNNLQHSLHQMEEDAKSIISRKDGELNEMKLSLHRMEEDAKSIISIRDGELNQMKLREKELKEKCKAHLGCKDEELREMKMREKELKEKCKALLESKDEELREMKMRLAHLSEKLVRKDQRKVEDTAAANRPSKVEEDFADFFDSERMDAIEKMQDVYGSEEDNDIGISYPRLACMIFEAAYEKTTEVKDSALHVFREAINEMINKAAELGEAYLRSEKFKLSSHKVSLKIPMYSQELKYPTEVLDTLLLSLKETALLCSLEFMKEDVQKRVIEKWTSWLASEKSCKFSFSDHLLFKLKDYIKACILLTWRMVVQVPPMQLEYKCTTLKSFHKMVGYHSSPEMCSRPPPNGQGAADDEIACYLWPALLDGGGRIIRRGEVLCKVKAEAV</sequence>
<evidence type="ECO:0000313" key="5">
    <source>
        <dbReference type="Proteomes" id="UP001159428"/>
    </source>
</evidence>
<keyword evidence="5" id="KW-1185">Reference proteome</keyword>
<evidence type="ECO:0000256" key="2">
    <source>
        <dbReference type="SAM" id="MobiDB-lite"/>
    </source>
</evidence>
<evidence type="ECO:0000256" key="1">
    <source>
        <dbReference type="SAM" id="Coils"/>
    </source>
</evidence>
<proteinExistence type="predicted"/>
<feature type="coiled-coil region" evidence="1">
    <location>
        <begin position="269"/>
        <end position="321"/>
    </location>
</feature>
<feature type="coiled-coil region" evidence="1">
    <location>
        <begin position="183"/>
        <end position="221"/>
    </location>
</feature>
<name>A0AAU9XPK0_9CNID</name>
<evidence type="ECO:0000313" key="4">
    <source>
        <dbReference type="EMBL" id="CAH3153990.1"/>
    </source>
</evidence>
<organism evidence="4 5">
    <name type="scientific">Pocillopora meandrina</name>
    <dbReference type="NCBI Taxonomy" id="46732"/>
    <lineage>
        <taxon>Eukaryota</taxon>
        <taxon>Metazoa</taxon>
        <taxon>Cnidaria</taxon>
        <taxon>Anthozoa</taxon>
        <taxon>Hexacorallia</taxon>
        <taxon>Scleractinia</taxon>
        <taxon>Astrocoeniina</taxon>
        <taxon>Pocilloporidae</taxon>
        <taxon>Pocillopora</taxon>
    </lineage>
</organism>
<dbReference type="EMBL" id="CALNXJ010000054">
    <property type="protein sequence ID" value="CAH3153990.1"/>
    <property type="molecule type" value="Genomic_DNA"/>
</dbReference>
<dbReference type="Proteomes" id="UP001159428">
    <property type="component" value="Unassembled WGS sequence"/>
</dbReference>
<gene>
    <name evidence="4" type="ORF">PMEA_00027372</name>
</gene>